<organism evidence="1 2">
    <name type="scientific">Sphingobacterium multivorum</name>
    <dbReference type="NCBI Taxonomy" id="28454"/>
    <lineage>
        <taxon>Bacteria</taxon>
        <taxon>Pseudomonadati</taxon>
        <taxon>Bacteroidota</taxon>
        <taxon>Sphingobacteriia</taxon>
        <taxon>Sphingobacteriales</taxon>
        <taxon>Sphingobacteriaceae</taxon>
        <taxon>Sphingobacterium</taxon>
    </lineage>
</organism>
<name>A0ABX7CMG3_SPHMU</name>
<accession>A0ABX7CMG3</accession>
<reference evidence="1 2" key="1">
    <citation type="submission" date="2021-01" db="EMBL/GenBank/DDBJ databases">
        <title>FDA dAtabase for Regulatory Grade micrObial Sequences (FDA-ARGOS): Supporting development and validation of Infectious Disease Dx tests.</title>
        <authorList>
            <person name="Sproer C."/>
            <person name="Gronow S."/>
            <person name="Severitt S."/>
            <person name="Schroder I."/>
            <person name="Tallon L."/>
            <person name="Sadzewicz L."/>
            <person name="Zhao X."/>
            <person name="Boylan J."/>
            <person name="Ott S."/>
            <person name="Bowen H."/>
            <person name="Vavikolanu K."/>
            <person name="Mehta A."/>
            <person name="Aluvathingal J."/>
            <person name="Nadendla S."/>
            <person name="Lowell S."/>
            <person name="Myers T."/>
            <person name="Yan Y."/>
            <person name="Sichtig H."/>
        </authorList>
    </citation>
    <scope>NUCLEOTIDE SEQUENCE [LARGE SCALE GENOMIC DNA]</scope>
    <source>
        <strain evidence="1 2">FDAARGOS_1141</strain>
    </source>
</reference>
<proteinExistence type="predicted"/>
<protein>
    <submittedName>
        <fullName evidence="1">Uncharacterized protein</fullName>
    </submittedName>
</protein>
<sequence>MLETVKGFFRLSTSVFPCTGYGISSAYRLSQHRTVTLPQLPITAYPIRAYPVTTTVTVLSGNGTPVIADGHAVITVLLCMLHCRSHRSLQNSG</sequence>
<evidence type="ECO:0000313" key="1">
    <source>
        <dbReference type="EMBL" id="QQT52490.1"/>
    </source>
</evidence>
<dbReference type="Proteomes" id="UP000595498">
    <property type="component" value="Chromosome"/>
</dbReference>
<keyword evidence="2" id="KW-1185">Reference proteome</keyword>
<gene>
    <name evidence="1" type="ORF">I6I98_19750</name>
</gene>
<dbReference type="EMBL" id="CP068224">
    <property type="protein sequence ID" value="QQT52490.1"/>
    <property type="molecule type" value="Genomic_DNA"/>
</dbReference>
<evidence type="ECO:0000313" key="2">
    <source>
        <dbReference type="Proteomes" id="UP000595498"/>
    </source>
</evidence>